<dbReference type="InterPro" id="IPR011008">
    <property type="entry name" value="Dimeric_a/b-barrel"/>
</dbReference>
<comment type="similarity">
    <text evidence="1">Belongs to the NipSnap family.</text>
</comment>
<dbReference type="InterPro" id="IPR012577">
    <property type="entry name" value="NIPSNAP"/>
</dbReference>
<evidence type="ECO:0000313" key="4">
    <source>
        <dbReference type="Proteomes" id="UP000595046"/>
    </source>
</evidence>
<gene>
    <name evidence="3" type="ORF">G4Z16_01600</name>
</gene>
<dbReference type="KEGG" id="sbat:G4Z16_01600"/>
<dbReference type="RefSeq" id="WP_197348804.1">
    <property type="nucleotide sequence ID" value="NZ_CP048882.1"/>
</dbReference>
<dbReference type="Gene3D" id="3.30.70.100">
    <property type="match status" value="1"/>
</dbReference>
<proteinExistence type="inferred from homology"/>
<organism evidence="3 4">
    <name type="scientific">Streptomyces bathyalis</name>
    <dbReference type="NCBI Taxonomy" id="2710756"/>
    <lineage>
        <taxon>Bacteria</taxon>
        <taxon>Bacillati</taxon>
        <taxon>Actinomycetota</taxon>
        <taxon>Actinomycetes</taxon>
        <taxon>Kitasatosporales</taxon>
        <taxon>Streptomycetaceae</taxon>
        <taxon>Streptomyces</taxon>
    </lineage>
</organism>
<dbReference type="AlphaFoldDB" id="A0A7T1T2S0"/>
<sequence>MIVEEREYLVRPGAVPEYARLWADLGREPQTRILGNLLGFYTTEIGDLNTLVYLWGYDSHEDRATRRAELAADPDFAAFRKRVRGLLIRQTNRILTPATPL</sequence>
<dbReference type="PANTHER" id="PTHR21017">
    <property type="entry name" value="NIPSNAP-RELATED"/>
    <property type="match status" value="1"/>
</dbReference>
<feature type="domain" description="NIPSNAP" evidence="2">
    <location>
        <begin position="3"/>
        <end position="98"/>
    </location>
</feature>
<dbReference type="Proteomes" id="UP000595046">
    <property type="component" value="Chromosome"/>
</dbReference>
<reference evidence="4" key="1">
    <citation type="submission" date="2020-02" db="EMBL/GenBank/DDBJ databases">
        <title>Streptomyces sp. ASO4wet.</title>
        <authorList>
            <person name="Risdian C."/>
            <person name="Landwehr W."/>
            <person name="Schupp P."/>
            <person name="Wink J."/>
        </authorList>
    </citation>
    <scope>NUCLEOTIDE SEQUENCE [LARGE SCALE GENOMIC DNA]</scope>
    <source>
        <strain evidence="4">ASO4wet</strain>
    </source>
</reference>
<accession>A0A7T1T2S0</accession>
<dbReference type="Pfam" id="PF07978">
    <property type="entry name" value="NIPSNAP"/>
    <property type="match status" value="1"/>
</dbReference>
<keyword evidence="4" id="KW-1185">Reference proteome</keyword>
<protein>
    <submittedName>
        <fullName evidence="3">NIPSNAP family protein</fullName>
    </submittedName>
</protein>
<name>A0A7T1T2S0_9ACTN</name>
<evidence type="ECO:0000256" key="1">
    <source>
        <dbReference type="ARBA" id="ARBA00005291"/>
    </source>
</evidence>
<dbReference type="PANTHER" id="PTHR21017:SF17">
    <property type="entry name" value="PROTEIN NIPSNAP"/>
    <property type="match status" value="1"/>
</dbReference>
<evidence type="ECO:0000313" key="3">
    <source>
        <dbReference type="EMBL" id="QPP05298.1"/>
    </source>
</evidence>
<dbReference type="InterPro" id="IPR051557">
    <property type="entry name" value="NipSnap_domain"/>
</dbReference>
<dbReference type="SUPFAM" id="SSF54909">
    <property type="entry name" value="Dimeric alpha+beta barrel"/>
    <property type="match status" value="1"/>
</dbReference>
<evidence type="ECO:0000259" key="2">
    <source>
        <dbReference type="Pfam" id="PF07978"/>
    </source>
</evidence>
<dbReference type="EMBL" id="CP048882">
    <property type="protein sequence ID" value="QPP05298.1"/>
    <property type="molecule type" value="Genomic_DNA"/>
</dbReference>